<name>A0A3P8DGI8_HELPZ</name>
<accession>A0A3P8DGI8</accession>
<evidence type="ECO:0000313" key="3">
    <source>
        <dbReference type="Proteomes" id="UP000050761"/>
    </source>
</evidence>
<dbReference type="WBParaSite" id="HPBE_0001447501-mRNA-1">
    <property type="protein sequence ID" value="HPBE_0001447501-mRNA-1"/>
    <property type="gene ID" value="HPBE_0001447501"/>
</dbReference>
<keyword evidence="3" id="KW-1185">Reference proteome</keyword>
<dbReference type="Proteomes" id="UP000050761">
    <property type="component" value="Unassembled WGS sequence"/>
</dbReference>
<reference evidence="2 3" key="1">
    <citation type="submission" date="2018-11" db="EMBL/GenBank/DDBJ databases">
        <authorList>
            <consortium name="Pathogen Informatics"/>
        </authorList>
    </citation>
    <scope>NUCLEOTIDE SEQUENCE [LARGE SCALE GENOMIC DNA]</scope>
</reference>
<gene>
    <name evidence="2" type="ORF">HPBE_LOCUS14476</name>
</gene>
<dbReference type="EMBL" id="UZAH01028376">
    <property type="protein sequence ID" value="VDO99738.1"/>
    <property type="molecule type" value="Genomic_DNA"/>
</dbReference>
<dbReference type="AlphaFoldDB" id="A0A3P8DGI8"/>
<reference evidence="4" key="2">
    <citation type="submission" date="2019-09" db="UniProtKB">
        <authorList>
            <consortium name="WormBaseParasite"/>
        </authorList>
    </citation>
    <scope>IDENTIFICATION</scope>
</reference>
<protein>
    <submittedName>
        <fullName evidence="2 4">Uncharacterized protein</fullName>
    </submittedName>
</protein>
<sequence length="334" mass="36713">MQSEQYNNQTKLLRSDSRSSGESNTTSVSCCDAALDHVTMNKRDTINSLINTLQLIRDSDESAIAPATMDALNSMGEGVLHTHVPALQAVPYIVPQQKLVNFLEIFVETLYGKIYSKYFAQDCPSWSETRSNNLQSPQLFQQQALPNPYAITTPPQLDSMNATSPLRGVGAFSIFPLQNPPSKDETSQELLGSAATAPTSLNARVELVQRQKNKAIQKLKMVYGPQASVSQVQSLRGTTPVTPLPKFPPAQAYTAPAATRARKGDFPAPGEPTAIRKVPQYARSHGLNKATRQKRQREPVVVDSSVRECNEWSIYSVPLPTQLHVKCHCFSADS</sequence>
<organism evidence="2">
    <name type="scientific">Heligmosomoides polygyrus</name>
    <name type="common">Parasitic roundworm</name>
    <dbReference type="NCBI Taxonomy" id="6339"/>
    <lineage>
        <taxon>Eukaryota</taxon>
        <taxon>Metazoa</taxon>
        <taxon>Ecdysozoa</taxon>
        <taxon>Nematoda</taxon>
        <taxon>Chromadorea</taxon>
        <taxon>Rhabditida</taxon>
        <taxon>Rhabditina</taxon>
        <taxon>Rhabditomorpha</taxon>
        <taxon>Strongyloidea</taxon>
        <taxon>Heligmosomidae</taxon>
        <taxon>Heligmosomoides</taxon>
    </lineage>
</organism>
<feature type="compositionally biased region" description="Polar residues" evidence="1">
    <location>
        <begin position="1"/>
        <end position="12"/>
    </location>
</feature>
<feature type="region of interest" description="Disordered" evidence="1">
    <location>
        <begin position="279"/>
        <end position="299"/>
    </location>
</feature>
<feature type="region of interest" description="Disordered" evidence="1">
    <location>
        <begin position="1"/>
        <end position="27"/>
    </location>
</feature>
<dbReference type="OrthoDB" id="5875720at2759"/>
<evidence type="ECO:0000313" key="2">
    <source>
        <dbReference type="EMBL" id="VDO99738.1"/>
    </source>
</evidence>
<evidence type="ECO:0000313" key="4">
    <source>
        <dbReference type="WBParaSite" id="HPBE_0001447501-mRNA-1"/>
    </source>
</evidence>
<evidence type="ECO:0000256" key="1">
    <source>
        <dbReference type="SAM" id="MobiDB-lite"/>
    </source>
</evidence>
<proteinExistence type="predicted"/>